<proteinExistence type="predicted"/>
<protein>
    <submittedName>
        <fullName evidence="2">Uncharacterized protein</fullName>
    </submittedName>
</protein>
<dbReference type="AlphaFoldDB" id="A0A091E4K8"/>
<keyword evidence="1" id="KW-0812">Transmembrane</keyword>
<keyword evidence="3" id="KW-1185">Reference proteome</keyword>
<accession>A0A091E4K8</accession>
<dbReference type="EMBL" id="KN120745">
    <property type="protein sequence ID" value="KFO37653.1"/>
    <property type="molecule type" value="Genomic_DNA"/>
</dbReference>
<keyword evidence="1" id="KW-1133">Transmembrane helix</keyword>
<keyword evidence="1" id="KW-0472">Membrane</keyword>
<reference evidence="2 3" key="1">
    <citation type="submission" date="2013-11" db="EMBL/GenBank/DDBJ databases">
        <title>The Damaraland mole rat (Fukomys damarensis) genome and evolution of African mole rats.</title>
        <authorList>
            <person name="Gladyshev V.N."/>
            <person name="Fang X."/>
        </authorList>
    </citation>
    <scope>NUCLEOTIDE SEQUENCE [LARGE SCALE GENOMIC DNA]</scope>
    <source>
        <tissue evidence="2">Liver</tissue>
    </source>
</reference>
<dbReference type="Proteomes" id="UP000028990">
    <property type="component" value="Unassembled WGS sequence"/>
</dbReference>
<sequence length="176" mass="18801">MVFSEAETQSVVHVSRGEDSPPWYLGAPNPEAEPIAAFVHPQMWMSLERSGDGVAMVQGCGERPAVAAVCEGSRAMGCAIVVTGALSTSAFIILILMVTHRHGHLLNVWVPDPALGPPHSLADHPHGIADGEEQRRPNRDLGEINVMEKTLGAAPQTSLDELILTEEGEVVVQLTD</sequence>
<evidence type="ECO:0000313" key="3">
    <source>
        <dbReference type="Proteomes" id="UP000028990"/>
    </source>
</evidence>
<feature type="transmembrane region" description="Helical" evidence="1">
    <location>
        <begin position="79"/>
        <end position="98"/>
    </location>
</feature>
<evidence type="ECO:0000313" key="2">
    <source>
        <dbReference type="EMBL" id="KFO37653.1"/>
    </source>
</evidence>
<name>A0A091E4K8_FUKDA</name>
<organism evidence="2 3">
    <name type="scientific">Fukomys damarensis</name>
    <name type="common">Damaraland mole rat</name>
    <name type="synonym">Cryptomys damarensis</name>
    <dbReference type="NCBI Taxonomy" id="885580"/>
    <lineage>
        <taxon>Eukaryota</taxon>
        <taxon>Metazoa</taxon>
        <taxon>Chordata</taxon>
        <taxon>Craniata</taxon>
        <taxon>Vertebrata</taxon>
        <taxon>Euteleostomi</taxon>
        <taxon>Mammalia</taxon>
        <taxon>Eutheria</taxon>
        <taxon>Euarchontoglires</taxon>
        <taxon>Glires</taxon>
        <taxon>Rodentia</taxon>
        <taxon>Hystricomorpha</taxon>
        <taxon>Bathyergidae</taxon>
        <taxon>Fukomys</taxon>
    </lineage>
</organism>
<gene>
    <name evidence="2" type="ORF">H920_00820</name>
</gene>
<evidence type="ECO:0000256" key="1">
    <source>
        <dbReference type="SAM" id="Phobius"/>
    </source>
</evidence>